<dbReference type="AlphaFoldDB" id="A0A2H0VEY2"/>
<evidence type="ECO:0000313" key="1">
    <source>
        <dbReference type="EMBL" id="PIR96919.1"/>
    </source>
</evidence>
<protein>
    <submittedName>
        <fullName evidence="1">Uncharacterized protein</fullName>
    </submittedName>
</protein>
<name>A0A2H0VEY2_9BACT</name>
<comment type="caution">
    <text evidence="1">The sequence shown here is derived from an EMBL/GenBank/DDBJ whole genome shotgun (WGS) entry which is preliminary data.</text>
</comment>
<evidence type="ECO:0000313" key="2">
    <source>
        <dbReference type="Proteomes" id="UP000230557"/>
    </source>
</evidence>
<gene>
    <name evidence="1" type="ORF">COT91_04035</name>
</gene>
<organism evidence="1 2">
    <name type="scientific">Candidatus Doudnabacteria bacterium CG10_big_fil_rev_8_21_14_0_10_41_10</name>
    <dbReference type="NCBI Taxonomy" id="1974551"/>
    <lineage>
        <taxon>Bacteria</taxon>
        <taxon>Candidatus Doudnaibacteriota</taxon>
    </lineage>
</organism>
<dbReference type="EMBL" id="PFAJ01000053">
    <property type="protein sequence ID" value="PIR96919.1"/>
    <property type="molecule type" value="Genomic_DNA"/>
</dbReference>
<dbReference type="Proteomes" id="UP000230557">
    <property type="component" value="Unassembled WGS sequence"/>
</dbReference>
<reference evidence="2" key="1">
    <citation type="submission" date="2017-09" db="EMBL/GenBank/DDBJ databases">
        <title>Depth-based differentiation of microbial function through sediment-hosted aquifers and enrichment of novel symbionts in the deep terrestrial subsurface.</title>
        <authorList>
            <person name="Probst A.J."/>
            <person name="Ladd B."/>
            <person name="Jarett J.K."/>
            <person name="Geller-Mcgrath D.E."/>
            <person name="Sieber C.M.K."/>
            <person name="Emerson J.B."/>
            <person name="Anantharaman K."/>
            <person name="Thomas B.C."/>
            <person name="Malmstrom R."/>
            <person name="Stieglmeier M."/>
            <person name="Klingl A."/>
            <person name="Woyke T."/>
            <person name="Ryan C.M."/>
            <person name="Banfield J.F."/>
        </authorList>
    </citation>
    <scope>NUCLEOTIDE SEQUENCE [LARGE SCALE GENOMIC DNA]</scope>
</reference>
<accession>A0A2H0VEY2</accession>
<proteinExistence type="predicted"/>
<sequence>MVVSRIGDVEIKPLKQRREWDSFKRKYPAYFWPELLIEEIVASSSKKQKQQMKRVLQTLRKSSIKPPLYRQLKKLL</sequence>